<protein>
    <submittedName>
        <fullName evidence="1">Uncharacterized protein</fullName>
    </submittedName>
</protein>
<reference evidence="1" key="1">
    <citation type="submission" date="2023-06" db="EMBL/GenBank/DDBJ databases">
        <authorList>
            <consortium name="Lawrence Berkeley National Laboratory"/>
            <person name="Ahrendt S."/>
            <person name="Sahu N."/>
            <person name="Indic B."/>
            <person name="Wong-Bajracharya J."/>
            <person name="Merenyi Z."/>
            <person name="Ke H.-M."/>
            <person name="Monk M."/>
            <person name="Kocsube S."/>
            <person name="Drula E."/>
            <person name="Lipzen A."/>
            <person name="Balint B."/>
            <person name="Henrissat B."/>
            <person name="Andreopoulos B."/>
            <person name="Martin F.M."/>
            <person name="Harder C.B."/>
            <person name="Rigling D."/>
            <person name="Ford K.L."/>
            <person name="Foster G.D."/>
            <person name="Pangilinan J."/>
            <person name="Papanicolaou A."/>
            <person name="Barry K."/>
            <person name="LaButti K."/>
            <person name="Viragh M."/>
            <person name="Koriabine M."/>
            <person name="Yan M."/>
            <person name="Riley R."/>
            <person name="Champramary S."/>
            <person name="Plett K.L."/>
            <person name="Tsai I.J."/>
            <person name="Slot J."/>
            <person name="Sipos G."/>
            <person name="Plett J."/>
            <person name="Nagy L.G."/>
            <person name="Grigoriev I.V."/>
        </authorList>
    </citation>
    <scope>NUCLEOTIDE SEQUENCE</scope>
    <source>
        <strain evidence="1">HWK02</strain>
    </source>
</reference>
<gene>
    <name evidence="1" type="ORF">EDD18DRAFT_1351429</name>
</gene>
<evidence type="ECO:0000313" key="1">
    <source>
        <dbReference type="EMBL" id="KAK0497660.1"/>
    </source>
</evidence>
<proteinExistence type="predicted"/>
<evidence type="ECO:0000313" key="2">
    <source>
        <dbReference type="Proteomes" id="UP001175228"/>
    </source>
</evidence>
<organism evidence="1 2">
    <name type="scientific">Armillaria luteobubalina</name>
    <dbReference type="NCBI Taxonomy" id="153913"/>
    <lineage>
        <taxon>Eukaryota</taxon>
        <taxon>Fungi</taxon>
        <taxon>Dikarya</taxon>
        <taxon>Basidiomycota</taxon>
        <taxon>Agaricomycotina</taxon>
        <taxon>Agaricomycetes</taxon>
        <taxon>Agaricomycetidae</taxon>
        <taxon>Agaricales</taxon>
        <taxon>Marasmiineae</taxon>
        <taxon>Physalacriaceae</taxon>
        <taxon>Armillaria</taxon>
    </lineage>
</organism>
<name>A0AA39Q8R1_9AGAR</name>
<dbReference type="AlphaFoldDB" id="A0AA39Q8R1"/>
<comment type="caution">
    <text evidence="1">The sequence shown here is derived from an EMBL/GenBank/DDBJ whole genome shotgun (WGS) entry which is preliminary data.</text>
</comment>
<dbReference type="Proteomes" id="UP001175228">
    <property type="component" value="Unassembled WGS sequence"/>
</dbReference>
<accession>A0AA39Q8R1</accession>
<keyword evidence="2" id="KW-1185">Reference proteome</keyword>
<sequence>MAMGHRAPEGQAGKTLEANQAQEEWAIQPGKVLEIKMEMQKALVVMEVPLVWTEGVTDPPMSVPTSNGAESLSAASATAAVVTVTSTTIKTTMVNATTTATAIRSSGTPATVSYYDSSDVFLGVWWELFNQAALLSSGI</sequence>
<dbReference type="EMBL" id="JAUEPU010000012">
    <property type="protein sequence ID" value="KAK0497660.1"/>
    <property type="molecule type" value="Genomic_DNA"/>
</dbReference>